<name>A0A6L6G864_STRUB</name>
<dbReference type="Pfam" id="PF00589">
    <property type="entry name" value="Phage_integrase"/>
    <property type="match status" value="1"/>
</dbReference>
<evidence type="ECO:0000256" key="3">
    <source>
        <dbReference type="ARBA" id="ARBA00023125"/>
    </source>
</evidence>
<dbReference type="GO" id="GO:0003677">
    <property type="term" value="F:DNA binding"/>
    <property type="evidence" value="ECO:0007669"/>
    <property type="project" value="UniProtKB-KW"/>
</dbReference>
<dbReference type="RefSeq" id="WP_154617478.1">
    <property type="nucleotide sequence ID" value="NZ_JADFBR010000008.1"/>
</dbReference>
<sequence>MNIKEIKKKNGSIVYRANVYLGTDQMTGKRVRTNVTAPTKKGVKIKARDAINNFIENGNTVKQKVQIKTYEELVKIWWDSYKNTVKPNTRQSMKGIVKLHLLSVFGDYKLNRINTPLIQTQVNKWANLANKGVEGAFANYHLLHNLNSRILQYGVAMQVIPSNPARDVLVPRKIAKEKEKLKYLNNDQLKTFLAYLDTLDQSEYQNLFDVTLYKTLLATGCRISEVLALEWSDIDFENSQIKINKTLNRFQETNTPKSKSSIRNIDIDRATLLMLKQYKNRQQIEAWQLGKTETVVFSVFVTKYAYACNLRKRLNKHFNNAGVINVSFHGFRHTHASMMMNAGLPYKELQHRLGHSTLAMTMDTYSHLSNENAKKAVSLFETAINNL</sequence>
<protein>
    <submittedName>
        <fullName evidence="5">Tyrosine-type recombinase/integrase</fullName>
    </submittedName>
</protein>
<dbReference type="InterPro" id="IPR010998">
    <property type="entry name" value="Integrase_recombinase_N"/>
</dbReference>
<dbReference type="Pfam" id="PF14659">
    <property type="entry name" value="Phage_int_SAM_3"/>
    <property type="match status" value="1"/>
</dbReference>
<dbReference type="InterPro" id="IPR050090">
    <property type="entry name" value="Tyrosine_recombinase_XerCD"/>
</dbReference>
<dbReference type="CDD" id="cd01189">
    <property type="entry name" value="INT_ICEBs1_C_like"/>
    <property type="match status" value="1"/>
</dbReference>
<dbReference type="InterPro" id="IPR004107">
    <property type="entry name" value="Integrase_SAM-like_N"/>
</dbReference>
<dbReference type="InterPro" id="IPR013762">
    <property type="entry name" value="Integrase-like_cat_sf"/>
</dbReference>
<keyword evidence="3" id="KW-0238">DNA-binding</keyword>
<dbReference type="InterPro" id="IPR002104">
    <property type="entry name" value="Integrase_catalytic"/>
</dbReference>
<evidence type="ECO:0000313" key="6">
    <source>
        <dbReference type="Proteomes" id="UP000483839"/>
    </source>
</evidence>
<dbReference type="GO" id="GO:0006310">
    <property type="term" value="P:DNA recombination"/>
    <property type="evidence" value="ECO:0007669"/>
    <property type="project" value="UniProtKB-KW"/>
</dbReference>
<dbReference type="PROSITE" id="PS51898">
    <property type="entry name" value="TYR_RECOMBINASE"/>
    <property type="match status" value="1"/>
</dbReference>
<keyword evidence="2" id="KW-0229">DNA integration</keyword>
<dbReference type="EMBL" id="WLXI01000040">
    <property type="protein sequence ID" value="MTD01645.1"/>
    <property type="molecule type" value="Genomic_DNA"/>
</dbReference>
<comment type="similarity">
    <text evidence="1">Belongs to the 'phage' integrase family.</text>
</comment>
<dbReference type="GO" id="GO:0015074">
    <property type="term" value="P:DNA integration"/>
    <property type="evidence" value="ECO:0007669"/>
    <property type="project" value="UniProtKB-KW"/>
</dbReference>
<dbReference type="Proteomes" id="UP000483839">
    <property type="component" value="Unassembled WGS sequence"/>
</dbReference>
<evidence type="ECO:0000256" key="4">
    <source>
        <dbReference type="ARBA" id="ARBA00023172"/>
    </source>
</evidence>
<accession>A0A6L6G864</accession>
<keyword evidence="4" id="KW-0233">DNA recombination</keyword>
<dbReference type="Gene3D" id="1.10.150.130">
    <property type="match status" value="1"/>
</dbReference>
<reference evidence="5 6" key="1">
    <citation type="submission" date="2019-11" db="EMBL/GenBank/DDBJ databases">
        <title>Streptococcus uberis isolated from clinical mastitis cases on a southeastern Queensland dairy.</title>
        <authorList>
            <person name="Workentine M.L."/>
            <person name="Price R."/>
            <person name="Olchowy T."/>
        </authorList>
    </citation>
    <scope>NUCLEOTIDE SEQUENCE [LARGE SCALE GENOMIC DNA]</scope>
    <source>
        <strain evidence="5 6">OLC4459-A17</strain>
    </source>
</reference>
<evidence type="ECO:0000256" key="1">
    <source>
        <dbReference type="ARBA" id="ARBA00008857"/>
    </source>
</evidence>
<evidence type="ECO:0000313" key="5">
    <source>
        <dbReference type="EMBL" id="MTD01645.1"/>
    </source>
</evidence>
<dbReference type="Gene3D" id="1.10.443.10">
    <property type="entry name" value="Intergrase catalytic core"/>
    <property type="match status" value="1"/>
</dbReference>
<dbReference type="InterPro" id="IPR011010">
    <property type="entry name" value="DNA_brk_join_enz"/>
</dbReference>
<dbReference type="PANTHER" id="PTHR30349:SF64">
    <property type="entry name" value="PROPHAGE INTEGRASE INTD-RELATED"/>
    <property type="match status" value="1"/>
</dbReference>
<evidence type="ECO:0000256" key="2">
    <source>
        <dbReference type="ARBA" id="ARBA00022908"/>
    </source>
</evidence>
<dbReference type="AlphaFoldDB" id="A0A6L6G864"/>
<proteinExistence type="inferred from homology"/>
<dbReference type="PANTHER" id="PTHR30349">
    <property type="entry name" value="PHAGE INTEGRASE-RELATED"/>
    <property type="match status" value="1"/>
</dbReference>
<comment type="caution">
    <text evidence="5">The sequence shown here is derived from an EMBL/GenBank/DDBJ whole genome shotgun (WGS) entry which is preliminary data.</text>
</comment>
<dbReference type="SUPFAM" id="SSF56349">
    <property type="entry name" value="DNA breaking-rejoining enzymes"/>
    <property type="match status" value="1"/>
</dbReference>
<organism evidence="5 6">
    <name type="scientific">Streptococcus uberis</name>
    <dbReference type="NCBI Taxonomy" id="1349"/>
    <lineage>
        <taxon>Bacteria</taxon>
        <taxon>Bacillati</taxon>
        <taxon>Bacillota</taxon>
        <taxon>Bacilli</taxon>
        <taxon>Lactobacillales</taxon>
        <taxon>Streptococcaceae</taxon>
        <taxon>Streptococcus</taxon>
    </lineage>
</organism>
<gene>
    <name evidence="5" type="ORF">GKS16_05090</name>
</gene>